<dbReference type="InterPro" id="IPR036097">
    <property type="entry name" value="HisK_dim/P_sf"/>
</dbReference>
<keyword evidence="5" id="KW-0418">Kinase</keyword>
<keyword evidence="5" id="KW-0808">Transferase</keyword>
<evidence type="ECO:0000313" key="6">
    <source>
        <dbReference type="Proteomes" id="UP000249229"/>
    </source>
</evidence>
<protein>
    <recommendedName>
        <fullName evidence="2">histidine kinase</fullName>
        <ecNumber evidence="2">2.7.13.3</ecNumber>
    </recommendedName>
</protein>
<proteinExistence type="predicted"/>
<evidence type="ECO:0000256" key="2">
    <source>
        <dbReference type="ARBA" id="ARBA00012438"/>
    </source>
</evidence>
<organism evidence="5 6">
    <name type="scientific">Sphingomonas taxi</name>
    <dbReference type="NCBI Taxonomy" id="1549858"/>
    <lineage>
        <taxon>Bacteria</taxon>
        <taxon>Pseudomonadati</taxon>
        <taxon>Pseudomonadota</taxon>
        <taxon>Alphaproteobacteria</taxon>
        <taxon>Sphingomonadales</taxon>
        <taxon>Sphingomonadaceae</taxon>
        <taxon>Sphingomonas</taxon>
    </lineage>
</organism>
<dbReference type="AlphaFoldDB" id="A0A2W5RC88"/>
<dbReference type="Proteomes" id="UP000249229">
    <property type="component" value="Unassembled WGS sequence"/>
</dbReference>
<name>A0A2W5RC88_9SPHN</name>
<dbReference type="EMBL" id="QFQI01000004">
    <property type="protein sequence ID" value="PZQ60880.1"/>
    <property type="molecule type" value="Genomic_DNA"/>
</dbReference>
<dbReference type="Gene3D" id="1.10.287.130">
    <property type="match status" value="1"/>
</dbReference>
<reference evidence="5 6" key="1">
    <citation type="submission" date="2017-08" db="EMBL/GenBank/DDBJ databases">
        <title>Infants hospitalized years apart are colonized by the same room-sourced microbial strains.</title>
        <authorList>
            <person name="Brooks B."/>
            <person name="Olm M.R."/>
            <person name="Firek B.A."/>
            <person name="Baker R."/>
            <person name="Thomas B.C."/>
            <person name="Morowitz M.J."/>
            <person name="Banfield J.F."/>
        </authorList>
    </citation>
    <scope>NUCLEOTIDE SEQUENCE [LARGE SCALE GENOMIC DNA]</scope>
    <source>
        <strain evidence="5">S2_005_001_R1_22</strain>
    </source>
</reference>
<dbReference type="CDD" id="cd00082">
    <property type="entry name" value="HisKA"/>
    <property type="match status" value="1"/>
</dbReference>
<evidence type="ECO:0000256" key="1">
    <source>
        <dbReference type="ARBA" id="ARBA00000085"/>
    </source>
</evidence>
<sequence length="529" mass="55763">MRFDDSLKTVLAAEASTTLGARAAFRQLVDLIGRRRASASDDLLWRLEQLRDKVPVAVRISCARSLALVDAPVALVGFFADDLPEVGAVALRAARLDPDEWEQLLPRLGPHSRGVLRQRADLAPSVLRALDSFGASDLLLTYRPAHAPTRAAPVERFRIADLVGRIEAHQRAHTVPDDDAVPPLTGFRFETDAGGAINWVDACPRSAVIGLTLDHRGGGVVAPAVDGVAAGAFRKRAAFSGARLIVPGESAIAGDWRISGVPMFDPATGSFIGMRGQARRPRAEETATRQPDRNRAANGEGLRRLVHELRTPTNAIAGFSELIEQELLGPVASPHRERASDIRRHVNGLIGAIEDLDLAARMEGGALELRAGIVPVAPVLQRVAEDLAPLAALRGAGLILPPASDAGWSLDAYNVERLVSRLFATLLSAACAGERLAVTLVPGTGTLALAIAAPAAFANRDEAALLALDDEDASTHDGAPLLGVGFALRLVRNLAAELGGRFVIASDVFTLMLPSARAEGGGQASTSAP</sequence>
<evidence type="ECO:0000259" key="4">
    <source>
        <dbReference type="SMART" id="SM00388"/>
    </source>
</evidence>
<dbReference type="EC" id="2.7.13.3" evidence="2"/>
<dbReference type="GO" id="GO:0000155">
    <property type="term" value="F:phosphorelay sensor kinase activity"/>
    <property type="evidence" value="ECO:0007669"/>
    <property type="project" value="InterPro"/>
</dbReference>
<dbReference type="SMART" id="SM00388">
    <property type="entry name" value="HisKA"/>
    <property type="match status" value="1"/>
</dbReference>
<feature type="compositionally biased region" description="Basic and acidic residues" evidence="3">
    <location>
        <begin position="281"/>
        <end position="297"/>
    </location>
</feature>
<feature type="domain" description="Signal transduction histidine kinase dimerisation/phosphoacceptor" evidence="4">
    <location>
        <begin position="297"/>
        <end position="365"/>
    </location>
</feature>
<dbReference type="Pfam" id="PF00512">
    <property type="entry name" value="HisKA"/>
    <property type="match status" value="1"/>
</dbReference>
<comment type="caution">
    <text evidence="5">The sequence shown here is derived from an EMBL/GenBank/DDBJ whole genome shotgun (WGS) entry which is preliminary data.</text>
</comment>
<dbReference type="SUPFAM" id="SSF47384">
    <property type="entry name" value="Homodimeric domain of signal transducing histidine kinase"/>
    <property type="match status" value="1"/>
</dbReference>
<comment type="catalytic activity">
    <reaction evidence="1">
        <text>ATP + protein L-histidine = ADP + protein N-phospho-L-histidine.</text>
        <dbReference type="EC" id="2.7.13.3"/>
    </reaction>
</comment>
<feature type="region of interest" description="Disordered" evidence="3">
    <location>
        <begin position="275"/>
        <end position="297"/>
    </location>
</feature>
<evidence type="ECO:0000256" key="3">
    <source>
        <dbReference type="SAM" id="MobiDB-lite"/>
    </source>
</evidence>
<gene>
    <name evidence="5" type="ORF">DI544_07195</name>
</gene>
<evidence type="ECO:0000313" key="5">
    <source>
        <dbReference type="EMBL" id="PZQ60880.1"/>
    </source>
</evidence>
<dbReference type="InterPro" id="IPR003661">
    <property type="entry name" value="HisK_dim/P_dom"/>
</dbReference>
<accession>A0A2W5RC88</accession>